<dbReference type="CDD" id="cd14014">
    <property type="entry name" value="STKc_PknB_like"/>
    <property type="match status" value="1"/>
</dbReference>
<comment type="caution">
    <text evidence="11">The sequence shown here is derived from an EMBL/GenBank/DDBJ whole genome shotgun (WGS) entry which is preliminary data.</text>
</comment>
<dbReference type="Gene3D" id="1.25.40.620">
    <property type="match status" value="1"/>
</dbReference>
<dbReference type="InterPro" id="IPR011009">
    <property type="entry name" value="Kinase-like_dom_sf"/>
</dbReference>
<evidence type="ECO:0000256" key="2">
    <source>
        <dbReference type="ARBA" id="ARBA00022527"/>
    </source>
</evidence>
<keyword evidence="6 9" id="KW-0067">ATP-binding</keyword>
<name>A0A951PR98_9CYAN</name>
<comment type="catalytic activity">
    <reaction evidence="7">
        <text>L-threonyl-[protein] + ATP = O-phospho-L-threonyl-[protein] + ADP + H(+)</text>
        <dbReference type="Rhea" id="RHEA:46608"/>
        <dbReference type="Rhea" id="RHEA-COMP:11060"/>
        <dbReference type="Rhea" id="RHEA-COMP:11605"/>
        <dbReference type="ChEBI" id="CHEBI:15378"/>
        <dbReference type="ChEBI" id="CHEBI:30013"/>
        <dbReference type="ChEBI" id="CHEBI:30616"/>
        <dbReference type="ChEBI" id="CHEBI:61977"/>
        <dbReference type="ChEBI" id="CHEBI:456216"/>
        <dbReference type="EC" id="2.7.11.1"/>
    </reaction>
</comment>
<protein>
    <recommendedName>
        <fullName evidence="1">non-specific serine/threonine protein kinase</fullName>
        <ecNumber evidence="1">2.7.11.1</ecNumber>
    </recommendedName>
</protein>
<dbReference type="InterPro" id="IPR037215">
    <property type="entry name" value="GUN4-like_sf"/>
</dbReference>
<dbReference type="SUPFAM" id="SSF140869">
    <property type="entry name" value="GUN4-like"/>
    <property type="match status" value="1"/>
</dbReference>
<dbReference type="InterPro" id="IPR000719">
    <property type="entry name" value="Prot_kinase_dom"/>
</dbReference>
<dbReference type="Pfam" id="PF05419">
    <property type="entry name" value="GUN4"/>
    <property type="match status" value="1"/>
</dbReference>
<dbReference type="GO" id="GO:0004674">
    <property type="term" value="F:protein serine/threonine kinase activity"/>
    <property type="evidence" value="ECO:0007669"/>
    <property type="project" value="UniProtKB-KW"/>
</dbReference>
<dbReference type="InterPro" id="IPR017441">
    <property type="entry name" value="Protein_kinase_ATP_BS"/>
</dbReference>
<dbReference type="Pfam" id="PF00069">
    <property type="entry name" value="Pkinase"/>
    <property type="match status" value="1"/>
</dbReference>
<gene>
    <name evidence="11" type="ORF">KME25_23475</name>
</gene>
<dbReference type="PROSITE" id="PS00107">
    <property type="entry name" value="PROTEIN_KINASE_ATP"/>
    <property type="match status" value="1"/>
</dbReference>
<dbReference type="EC" id="2.7.11.1" evidence="1"/>
<dbReference type="PANTHER" id="PTHR24363">
    <property type="entry name" value="SERINE/THREONINE PROTEIN KINASE"/>
    <property type="match status" value="1"/>
</dbReference>
<dbReference type="NCBIfam" id="NF045510">
    <property type="entry name" value="4Cys_prefix_kin"/>
    <property type="match status" value="1"/>
</dbReference>
<evidence type="ECO:0000256" key="3">
    <source>
        <dbReference type="ARBA" id="ARBA00022679"/>
    </source>
</evidence>
<keyword evidence="5" id="KW-0418">Kinase</keyword>
<keyword evidence="2" id="KW-0723">Serine/threonine-protein kinase</keyword>
<dbReference type="CDD" id="cd16383">
    <property type="entry name" value="GUN4"/>
    <property type="match status" value="1"/>
</dbReference>
<keyword evidence="3" id="KW-0808">Transferase</keyword>
<dbReference type="GO" id="GO:0005524">
    <property type="term" value="F:ATP binding"/>
    <property type="evidence" value="ECO:0007669"/>
    <property type="project" value="UniProtKB-UniRule"/>
</dbReference>
<evidence type="ECO:0000256" key="7">
    <source>
        <dbReference type="ARBA" id="ARBA00047899"/>
    </source>
</evidence>
<dbReference type="AlphaFoldDB" id="A0A951PR98"/>
<feature type="binding site" evidence="9">
    <location>
        <position position="64"/>
    </location>
    <ligand>
        <name>ATP</name>
        <dbReference type="ChEBI" id="CHEBI:30616"/>
    </ligand>
</feature>
<dbReference type="SMART" id="SM00220">
    <property type="entry name" value="S_TKc"/>
    <property type="match status" value="1"/>
</dbReference>
<feature type="domain" description="Protein kinase" evidence="10">
    <location>
        <begin position="34"/>
        <end position="353"/>
    </location>
</feature>
<comment type="catalytic activity">
    <reaction evidence="8">
        <text>L-seryl-[protein] + ATP = O-phospho-L-seryl-[protein] + ADP + H(+)</text>
        <dbReference type="Rhea" id="RHEA:17989"/>
        <dbReference type="Rhea" id="RHEA-COMP:9863"/>
        <dbReference type="Rhea" id="RHEA-COMP:11604"/>
        <dbReference type="ChEBI" id="CHEBI:15378"/>
        <dbReference type="ChEBI" id="CHEBI:29999"/>
        <dbReference type="ChEBI" id="CHEBI:30616"/>
        <dbReference type="ChEBI" id="CHEBI:83421"/>
        <dbReference type="ChEBI" id="CHEBI:456216"/>
        <dbReference type="EC" id="2.7.11.1"/>
    </reaction>
</comment>
<evidence type="ECO:0000256" key="1">
    <source>
        <dbReference type="ARBA" id="ARBA00012513"/>
    </source>
</evidence>
<evidence type="ECO:0000256" key="9">
    <source>
        <dbReference type="PROSITE-ProRule" id="PRU10141"/>
    </source>
</evidence>
<evidence type="ECO:0000256" key="8">
    <source>
        <dbReference type="ARBA" id="ARBA00048679"/>
    </source>
</evidence>
<dbReference type="PROSITE" id="PS50011">
    <property type="entry name" value="PROTEIN_KINASE_DOM"/>
    <property type="match status" value="1"/>
</dbReference>
<dbReference type="InterPro" id="IPR008629">
    <property type="entry name" value="GUN4-like"/>
</dbReference>
<dbReference type="Proteomes" id="UP000753908">
    <property type="component" value="Unassembled WGS sequence"/>
</dbReference>
<evidence type="ECO:0000256" key="5">
    <source>
        <dbReference type="ARBA" id="ARBA00022777"/>
    </source>
</evidence>
<dbReference type="SUPFAM" id="SSF56112">
    <property type="entry name" value="Protein kinase-like (PK-like)"/>
    <property type="match status" value="1"/>
</dbReference>
<reference evidence="11" key="2">
    <citation type="journal article" date="2022" name="Microbiol. Resour. Announc.">
        <title>Metagenome Sequencing to Explore Phylogenomics of Terrestrial Cyanobacteria.</title>
        <authorList>
            <person name="Ward R.D."/>
            <person name="Stajich J.E."/>
            <person name="Johansen J.R."/>
            <person name="Huntemann M."/>
            <person name="Clum A."/>
            <person name="Foster B."/>
            <person name="Foster B."/>
            <person name="Roux S."/>
            <person name="Palaniappan K."/>
            <person name="Varghese N."/>
            <person name="Mukherjee S."/>
            <person name="Reddy T.B.K."/>
            <person name="Daum C."/>
            <person name="Copeland A."/>
            <person name="Chen I.A."/>
            <person name="Ivanova N.N."/>
            <person name="Kyrpides N.C."/>
            <person name="Shapiro N."/>
            <person name="Eloe-Fadrosh E.A."/>
            <person name="Pietrasiak N."/>
        </authorList>
    </citation>
    <scope>NUCLEOTIDE SEQUENCE</scope>
    <source>
        <strain evidence="11">CPER-KK1</strain>
    </source>
</reference>
<evidence type="ECO:0000256" key="6">
    <source>
        <dbReference type="ARBA" id="ARBA00022840"/>
    </source>
</evidence>
<sequence length="473" mass="53250">MSHCLNPDCSKPLNPDDAKFCLACGTKLLLKDRYRALKPLGRGGYSRTFEAVDQHRLNHPCVIKLFLLPPEQDQKATELFNQEAVRLYELGKHDQIPELYAHFEQDSRLYLVQEFIDGQTLLDELEDRGEAGSSPYQGEQIRGILADLLSVLQFIHDKGVIHRDIKPANIMRRHSDGKLILIDFGVAKLATGTCLVAQGTLIGTLGYAPTEQLQSGKAYCASDLYALGATIAHLLTGMPPFNLFNPLEGCLAWREHLPLGAKVDPQLGEILDKLLKNLVKERYQSALEVLEDLNSAPIDHSPPQALDVPLESERGIDYTKLRDLLAAGKWKEADEETRQKMLEVMAQQERGYLDNEDIEKFPCKDFQTINELWRYFSRDRFGFSVQKRIWMDQGGKPGVYDSNVYEKFGDKVGWRVNDNWKLYSQLNFSLNDPPGHLPLGLSIGWGTGAIELIGVEGAVEVDRLLSLVEACQL</sequence>
<evidence type="ECO:0000256" key="4">
    <source>
        <dbReference type="ARBA" id="ARBA00022741"/>
    </source>
</evidence>
<dbReference type="Gene3D" id="1.10.10.1770">
    <property type="entry name" value="Gun4-like"/>
    <property type="match status" value="1"/>
</dbReference>
<evidence type="ECO:0000313" key="11">
    <source>
        <dbReference type="EMBL" id="MBW4547374.1"/>
    </source>
</evidence>
<evidence type="ECO:0000259" key="10">
    <source>
        <dbReference type="PROSITE" id="PS50011"/>
    </source>
</evidence>
<evidence type="ECO:0000313" key="12">
    <source>
        <dbReference type="Proteomes" id="UP000753908"/>
    </source>
</evidence>
<keyword evidence="4 9" id="KW-0547">Nucleotide-binding</keyword>
<accession>A0A951PR98</accession>
<dbReference type="PANTHER" id="PTHR24363:SF0">
    <property type="entry name" value="SERINE_THREONINE KINASE LIKE DOMAIN CONTAINING 1"/>
    <property type="match status" value="1"/>
</dbReference>
<dbReference type="Gene3D" id="3.30.200.20">
    <property type="entry name" value="Phosphorylase Kinase, domain 1"/>
    <property type="match status" value="1"/>
</dbReference>
<organism evidence="11 12">
    <name type="scientific">Symplocastrum torsivum CPER-KK1</name>
    <dbReference type="NCBI Taxonomy" id="450513"/>
    <lineage>
        <taxon>Bacteria</taxon>
        <taxon>Bacillati</taxon>
        <taxon>Cyanobacteriota</taxon>
        <taxon>Cyanophyceae</taxon>
        <taxon>Oscillatoriophycideae</taxon>
        <taxon>Oscillatoriales</taxon>
        <taxon>Microcoleaceae</taxon>
        <taxon>Symplocastrum</taxon>
    </lineage>
</organism>
<proteinExistence type="predicted"/>
<reference evidence="11" key="1">
    <citation type="submission" date="2021-05" db="EMBL/GenBank/DDBJ databases">
        <authorList>
            <person name="Pietrasiak N."/>
            <person name="Ward R."/>
            <person name="Stajich J.E."/>
            <person name="Kurbessoian T."/>
        </authorList>
    </citation>
    <scope>NUCLEOTIDE SEQUENCE</scope>
    <source>
        <strain evidence="11">CPER-KK1</strain>
    </source>
</reference>
<dbReference type="EMBL" id="JAHHIF010000040">
    <property type="protein sequence ID" value="MBW4547374.1"/>
    <property type="molecule type" value="Genomic_DNA"/>
</dbReference>
<dbReference type="Gene3D" id="1.10.510.10">
    <property type="entry name" value="Transferase(Phosphotransferase) domain 1"/>
    <property type="match status" value="1"/>
</dbReference>